<dbReference type="Proteomes" id="UP000503004">
    <property type="component" value="Chromosome"/>
</dbReference>
<dbReference type="GO" id="GO:0005886">
    <property type="term" value="C:plasma membrane"/>
    <property type="evidence" value="ECO:0007669"/>
    <property type="project" value="UniProtKB-SubCell"/>
</dbReference>
<keyword evidence="19" id="KW-1185">Reference proteome</keyword>
<keyword evidence="9 16" id="KW-1278">Translocase</keyword>
<evidence type="ECO:0000313" key="19">
    <source>
        <dbReference type="Proteomes" id="UP000503004"/>
    </source>
</evidence>
<evidence type="ECO:0000256" key="5">
    <source>
        <dbReference type="ARBA" id="ARBA00011869"/>
    </source>
</evidence>
<dbReference type="NCBIfam" id="TIGR01195">
    <property type="entry name" value="oadG_fam"/>
    <property type="match status" value="1"/>
</dbReference>
<dbReference type="HAMAP" id="MF_00404">
    <property type="entry name" value="OadG"/>
    <property type="match status" value="1"/>
</dbReference>
<evidence type="ECO:0000256" key="9">
    <source>
        <dbReference type="ARBA" id="ARBA00022967"/>
    </source>
</evidence>
<accession>A0A858Q6P1</accession>
<dbReference type="GO" id="GO:0036376">
    <property type="term" value="P:sodium ion export across plasma membrane"/>
    <property type="evidence" value="ECO:0007669"/>
    <property type="project" value="InterPro"/>
</dbReference>
<keyword evidence="11 16" id="KW-0915">Sodium</keyword>
<evidence type="ECO:0000256" key="6">
    <source>
        <dbReference type="ARBA" id="ARBA00022448"/>
    </source>
</evidence>
<dbReference type="KEGG" id="metu:GNH96_05525"/>
<evidence type="ECO:0000256" key="10">
    <source>
        <dbReference type="ARBA" id="ARBA00022989"/>
    </source>
</evidence>
<evidence type="ECO:0000256" key="17">
    <source>
        <dbReference type="RuleBase" id="RU004278"/>
    </source>
</evidence>
<evidence type="ECO:0000256" key="16">
    <source>
        <dbReference type="HAMAP-Rule" id="MF_00404"/>
    </source>
</evidence>
<keyword evidence="6 16" id="KW-0813">Transport</keyword>
<organism evidence="18 19">
    <name type="scientific">Methylococcus geothermalis</name>
    <dbReference type="NCBI Taxonomy" id="2681310"/>
    <lineage>
        <taxon>Bacteria</taxon>
        <taxon>Pseudomonadati</taxon>
        <taxon>Pseudomonadota</taxon>
        <taxon>Gammaproteobacteria</taxon>
        <taxon>Methylococcales</taxon>
        <taxon>Methylococcaceae</taxon>
        <taxon>Methylococcus</taxon>
    </lineage>
</organism>
<evidence type="ECO:0000256" key="12">
    <source>
        <dbReference type="ARBA" id="ARBA00023065"/>
    </source>
</evidence>
<evidence type="ECO:0000256" key="15">
    <source>
        <dbReference type="ARBA" id="ARBA00048176"/>
    </source>
</evidence>
<evidence type="ECO:0000256" key="13">
    <source>
        <dbReference type="ARBA" id="ARBA00023136"/>
    </source>
</evidence>
<dbReference type="InterPro" id="IPR023424">
    <property type="entry name" value="OadG"/>
</dbReference>
<dbReference type="AlphaFoldDB" id="A0A858Q6P1"/>
<evidence type="ECO:0000256" key="7">
    <source>
        <dbReference type="ARBA" id="ARBA00022475"/>
    </source>
</evidence>
<gene>
    <name evidence="16" type="primary">oadG</name>
    <name evidence="18" type="ORF">GNH96_05525</name>
</gene>
<proteinExistence type="inferred from homology"/>
<evidence type="ECO:0000313" key="18">
    <source>
        <dbReference type="EMBL" id="QJD29473.1"/>
    </source>
</evidence>
<keyword evidence="7 16" id="KW-1003">Cell membrane</keyword>
<keyword evidence="8 16" id="KW-0812">Transmembrane</keyword>
<keyword evidence="14 16" id="KW-0739">Sodium transport</keyword>
<reference evidence="19" key="1">
    <citation type="submission" date="2019-12" db="EMBL/GenBank/DDBJ databases">
        <authorList>
            <person name="Awala S.I."/>
            <person name="Rhee S.K."/>
        </authorList>
    </citation>
    <scope>NUCLEOTIDE SEQUENCE [LARGE SCALE GENOMIC DNA]</scope>
    <source>
        <strain evidence="19">IM1</strain>
    </source>
</reference>
<feature type="transmembrane region" description="Helical" evidence="16 17">
    <location>
        <begin position="15"/>
        <end position="34"/>
    </location>
</feature>
<evidence type="ECO:0000256" key="2">
    <source>
        <dbReference type="ARBA" id="ARBA00003002"/>
    </source>
</evidence>
<evidence type="ECO:0000256" key="14">
    <source>
        <dbReference type="ARBA" id="ARBA00023201"/>
    </source>
</evidence>
<dbReference type="GO" id="GO:0008948">
    <property type="term" value="F:oxaloacetate decarboxylase activity"/>
    <property type="evidence" value="ECO:0007669"/>
    <property type="project" value="UniProtKB-UniRule"/>
</dbReference>
<comment type="similarity">
    <text evidence="4 16 17">Belongs to the OadG family.</text>
</comment>
<dbReference type="EMBL" id="CP046565">
    <property type="protein sequence ID" value="QJD29473.1"/>
    <property type="molecule type" value="Genomic_DNA"/>
</dbReference>
<dbReference type="GO" id="GO:0015081">
    <property type="term" value="F:sodium ion transmembrane transporter activity"/>
    <property type="evidence" value="ECO:0007669"/>
    <property type="project" value="UniProtKB-UniRule"/>
</dbReference>
<evidence type="ECO:0000256" key="4">
    <source>
        <dbReference type="ARBA" id="ARBA00005844"/>
    </source>
</evidence>
<comment type="subunit">
    <text evidence="5 16">Heterotrimer of an alpha, a beta and a gamma subunit.</text>
</comment>
<sequence length="89" mass="9603">MESSIPELLLAGSRLMLIGMTIVFLFLALLVGVIHATSRLLGRYSPEEPIVLKPASTVPVRNVGGEDEAEIVAAITAAIHRYQNKQGTF</sequence>
<comment type="cofactor">
    <cofactor evidence="1 16 17">
        <name>Na(+)</name>
        <dbReference type="ChEBI" id="CHEBI:29101"/>
    </cofactor>
</comment>
<dbReference type="Pfam" id="PF04277">
    <property type="entry name" value="OAD_gamma"/>
    <property type="match status" value="1"/>
</dbReference>
<comment type="subcellular location">
    <subcellularLocation>
        <location evidence="3 16 17">Cell membrane</location>
        <topology evidence="3 16 17">Single-pass membrane protein</topology>
    </subcellularLocation>
</comment>
<protein>
    <recommendedName>
        <fullName evidence="16">Probable oxaloacetate decarboxylase gamma chain</fullName>
        <ecNumber evidence="16">7.2.4.2</ecNumber>
    </recommendedName>
</protein>
<evidence type="ECO:0000256" key="8">
    <source>
        <dbReference type="ARBA" id="ARBA00022692"/>
    </source>
</evidence>
<evidence type="ECO:0000256" key="3">
    <source>
        <dbReference type="ARBA" id="ARBA00004162"/>
    </source>
</evidence>
<comment type="function">
    <text evidence="2 16 17">Catalyzes the decarboxylation of oxaloacetate coupled to Na(+) translocation.</text>
</comment>
<keyword evidence="10 16" id="KW-1133">Transmembrane helix</keyword>
<comment type="catalytic activity">
    <reaction evidence="15 16 17">
        <text>oxaloacetate + 2 Na(+)(in) + H(+) = pyruvate + 2 Na(+)(out) + CO2</text>
        <dbReference type="Rhea" id="RHEA:57724"/>
        <dbReference type="ChEBI" id="CHEBI:15361"/>
        <dbReference type="ChEBI" id="CHEBI:15378"/>
        <dbReference type="ChEBI" id="CHEBI:16452"/>
        <dbReference type="ChEBI" id="CHEBI:16526"/>
        <dbReference type="ChEBI" id="CHEBI:29101"/>
        <dbReference type="EC" id="7.2.4.2"/>
    </reaction>
</comment>
<keyword evidence="12 16" id="KW-0406">Ion transport</keyword>
<name>A0A858Q6P1_9GAMM</name>
<dbReference type="InterPro" id="IPR005899">
    <property type="entry name" value="Na_pump_deCOase"/>
</dbReference>
<evidence type="ECO:0000256" key="1">
    <source>
        <dbReference type="ARBA" id="ARBA00001959"/>
    </source>
</evidence>
<keyword evidence="13 16" id="KW-0472">Membrane</keyword>
<dbReference type="EC" id="7.2.4.2" evidence="16"/>
<dbReference type="GO" id="GO:0015451">
    <property type="term" value="F:decarboxylation-driven active transmembrane transporter activity"/>
    <property type="evidence" value="ECO:0007669"/>
    <property type="project" value="UniProtKB-EC"/>
</dbReference>
<evidence type="ECO:0000256" key="11">
    <source>
        <dbReference type="ARBA" id="ARBA00023053"/>
    </source>
</evidence>